<dbReference type="AlphaFoldDB" id="A0A0F7KVB5"/>
<dbReference type="PANTHER" id="PTHR43861:SF3">
    <property type="entry name" value="PUTATIVE (AFU_ORTHOLOGUE AFUA_2G14390)-RELATED"/>
    <property type="match status" value="1"/>
</dbReference>
<dbReference type="OrthoDB" id="9795634at2"/>
<dbReference type="InterPro" id="IPR013217">
    <property type="entry name" value="Methyltransf_12"/>
</dbReference>
<dbReference type="CDD" id="cd02440">
    <property type="entry name" value="AdoMet_MTases"/>
    <property type="match status" value="1"/>
</dbReference>
<evidence type="ECO:0000313" key="3">
    <source>
        <dbReference type="Proteomes" id="UP000034392"/>
    </source>
</evidence>
<keyword evidence="1 2" id="KW-0808">Transferase</keyword>
<evidence type="ECO:0000313" key="2">
    <source>
        <dbReference type="EMBL" id="AKH43599.1"/>
    </source>
</evidence>
<name>A0A0F7KVB5_9SPHN</name>
<proteinExistence type="predicted"/>
<reference evidence="2" key="1">
    <citation type="submission" date="2015-05" db="EMBL/GenBank/DDBJ databases">
        <title>The complete genome of Altererythrobacter atlanticus strain 26DY36.</title>
        <authorList>
            <person name="Wu Y.-H."/>
            <person name="Cheng H."/>
            <person name="Wu X.-W."/>
        </authorList>
    </citation>
    <scope>NUCLEOTIDE SEQUENCE [LARGE SCALE GENOMIC DNA]</scope>
    <source>
        <strain evidence="2">26DY36</strain>
    </source>
</reference>
<dbReference type="EC" id="2.1.1.-" evidence="2"/>
<dbReference type="PANTHER" id="PTHR43861">
    <property type="entry name" value="TRANS-ACONITATE 2-METHYLTRANSFERASE-RELATED"/>
    <property type="match status" value="1"/>
</dbReference>
<dbReference type="RefSeq" id="WP_046904112.1">
    <property type="nucleotide sequence ID" value="NZ_CP011452.2"/>
</dbReference>
<accession>A0A0F7KVB5</accession>
<organism evidence="2 3">
    <name type="scientific">Croceibacterium atlanticum</name>
    <dbReference type="NCBI Taxonomy" id="1267766"/>
    <lineage>
        <taxon>Bacteria</taxon>
        <taxon>Pseudomonadati</taxon>
        <taxon>Pseudomonadota</taxon>
        <taxon>Alphaproteobacteria</taxon>
        <taxon>Sphingomonadales</taxon>
        <taxon>Erythrobacteraceae</taxon>
        <taxon>Croceibacterium</taxon>
    </lineage>
</organism>
<dbReference type="GO" id="GO:0008168">
    <property type="term" value="F:methyltransferase activity"/>
    <property type="evidence" value="ECO:0007669"/>
    <property type="project" value="UniProtKB-KW"/>
</dbReference>
<dbReference type="EMBL" id="CP011452">
    <property type="protein sequence ID" value="AKH43599.1"/>
    <property type="molecule type" value="Genomic_DNA"/>
</dbReference>
<protein>
    <submittedName>
        <fullName evidence="2">Methyltransferase YrrT</fullName>
        <ecNumber evidence="2">2.1.1.-</ecNumber>
    </submittedName>
</protein>
<keyword evidence="2" id="KW-0489">Methyltransferase</keyword>
<dbReference type="GO" id="GO:0032259">
    <property type="term" value="P:methylation"/>
    <property type="evidence" value="ECO:0007669"/>
    <property type="project" value="UniProtKB-KW"/>
</dbReference>
<dbReference type="STRING" id="1267766.WYH_02569"/>
<dbReference type="Pfam" id="PF08242">
    <property type="entry name" value="Methyltransf_12"/>
    <property type="match status" value="1"/>
</dbReference>
<dbReference type="KEGG" id="aay:WYH_02569"/>
<evidence type="ECO:0000256" key="1">
    <source>
        <dbReference type="ARBA" id="ARBA00022679"/>
    </source>
</evidence>
<dbReference type="SUPFAM" id="SSF53335">
    <property type="entry name" value="S-adenosyl-L-methionine-dependent methyltransferases"/>
    <property type="match status" value="1"/>
</dbReference>
<dbReference type="Gene3D" id="3.40.50.150">
    <property type="entry name" value="Vaccinia Virus protein VP39"/>
    <property type="match status" value="1"/>
</dbReference>
<dbReference type="PATRIC" id="fig|1267766.3.peg.2601"/>
<dbReference type="Proteomes" id="UP000034392">
    <property type="component" value="Chromosome"/>
</dbReference>
<gene>
    <name evidence="2" type="primary">yrrT</name>
    <name evidence="2" type="ORF">WYH_02569</name>
</gene>
<dbReference type="InterPro" id="IPR029063">
    <property type="entry name" value="SAM-dependent_MTases_sf"/>
</dbReference>
<keyword evidence="3" id="KW-1185">Reference proteome</keyword>
<sequence length="228" mass="25009">MGRVAAPQGDRAFTPALGKAWLTPVYDLTIALFTRERTWRRAVVRAANLAPGDHLIDVGCGTGTLLRDLMISCPQAGLAGVEPDPAALAIARRKFGAGADLIRWHNGFLDTLDLTARWQPNKIVSSLVFHQVPLGEKRAILEQMHDLLQPGGMVLIADYMAQDSALMRKLFRATVQQLDGVEDTQPNVDGILERQLAEIFTDAERLHVFPTATGAISLWHGYKKGPHT</sequence>